<reference evidence="2" key="1">
    <citation type="journal article" date="2019" name="Int. J. Syst. Evol. Microbiol.">
        <title>The Global Catalogue of Microorganisms (GCM) 10K type strain sequencing project: providing services to taxonomists for standard genome sequencing and annotation.</title>
        <authorList>
            <consortium name="The Broad Institute Genomics Platform"/>
            <consortium name="The Broad Institute Genome Sequencing Center for Infectious Disease"/>
            <person name="Wu L."/>
            <person name="Ma J."/>
        </authorList>
    </citation>
    <scope>NUCLEOTIDE SEQUENCE [LARGE SCALE GENOMIC DNA]</scope>
    <source>
        <strain evidence="2">CGMCC 4.7304</strain>
    </source>
</reference>
<name>A0ABV9STK3_9ACTN</name>
<evidence type="ECO:0000313" key="2">
    <source>
        <dbReference type="Proteomes" id="UP001595858"/>
    </source>
</evidence>
<protein>
    <submittedName>
        <fullName evidence="1">Uncharacterized protein</fullName>
    </submittedName>
</protein>
<comment type="caution">
    <text evidence="1">The sequence shown here is derived from an EMBL/GenBank/DDBJ whole genome shotgun (WGS) entry which is preliminary data.</text>
</comment>
<organism evidence="1 2">
    <name type="scientific">Streptomonospora arabica</name>
    <dbReference type="NCBI Taxonomy" id="412417"/>
    <lineage>
        <taxon>Bacteria</taxon>
        <taxon>Bacillati</taxon>
        <taxon>Actinomycetota</taxon>
        <taxon>Actinomycetes</taxon>
        <taxon>Streptosporangiales</taxon>
        <taxon>Nocardiopsidaceae</taxon>
        <taxon>Streptomonospora</taxon>
    </lineage>
</organism>
<evidence type="ECO:0000313" key="1">
    <source>
        <dbReference type="EMBL" id="MFC4869683.1"/>
    </source>
</evidence>
<accession>A0ABV9STK3</accession>
<keyword evidence="2" id="KW-1185">Reference proteome</keyword>
<dbReference type="RefSeq" id="WP_344140972.1">
    <property type="nucleotide sequence ID" value="NZ_BAAAQI010000002.1"/>
</dbReference>
<dbReference type="EMBL" id="JBHSIY010000029">
    <property type="protein sequence ID" value="MFC4869683.1"/>
    <property type="molecule type" value="Genomic_DNA"/>
</dbReference>
<dbReference type="Proteomes" id="UP001595858">
    <property type="component" value="Unassembled WGS sequence"/>
</dbReference>
<proteinExistence type="predicted"/>
<sequence>MGTRDTDDVLLAMLKARYGDQWNIRRTEHLWLATAEDPDTDNAPTIVQPDVETFVRELEDPPARAGRPSLLSSSWVASHFDKAGDGAYVSRASPRL</sequence>
<gene>
    <name evidence="1" type="ORF">ACFPCZ_23895</name>
</gene>